<dbReference type="Proteomes" id="UP000285456">
    <property type="component" value="Unassembled WGS sequence"/>
</dbReference>
<dbReference type="Gene3D" id="2.40.400.10">
    <property type="entry name" value="Acetoacetate decarboxylase-like"/>
    <property type="match status" value="1"/>
</dbReference>
<dbReference type="AlphaFoldDB" id="A0A417YCX1"/>
<keyword evidence="2" id="KW-1185">Reference proteome</keyword>
<accession>A0A417YCX1</accession>
<protein>
    <submittedName>
        <fullName evidence="1">DUF2071 domain-containing protein</fullName>
    </submittedName>
</protein>
<dbReference type="SUPFAM" id="SSF160104">
    <property type="entry name" value="Acetoacetate decarboxylase-like"/>
    <property type="match status" value="1"/>
</dbReference>
<organism evidence="1 2">
    <name type="scientific">Oceanobacillus profundus</name>
    <dbReference type="NCBI Taxonomy" id="372463"/>
    <lineage>
        <taxon>Bacteria</taxon>
        <taxon>Bacillati</taxon>
        <taxon>Bacillota</taxon>
        <taxon>Bacilli</taxon>
        <taxon>Bacillales</taxon>
        <taxon>Bacillaceae</taxon>
        <taxon>Oceanobacillus</taxon>
    </lineage>
</organism>
<evidence type="ECO:0000313" key="1">
    <source>
        <dbReference type="EMBL" id="RHW30465.1"/>
    </source>
</evidence>
<dbReference type="InterPro" id="IPR023375">
    <property type="entry name" value="ADC_dom_sf"/>
</dbReference>
<reference evidence="1 2" key="1">
    <citation type="journal article" date="2007" name="Int. J. Syst. Evol. Microbiol.">
        <title>Oceanobacillus profundus sp. nov., isolated from a deep-sea sediment core.</title>
        <authorList>
            <person name="Kim Y.G."/>
            <person name="Choi D.H."/>
            <person name="Hyun S."/>
            <person name="Cho B.C."/>
        </authorList>
    </citation>
    <scope>NUCLEOTIDE SEQUENCE [LARGE SCALE GENOMIC DNA]</scope>
    <source>
        <strain evidence="1 2">DSM 18246</strain>
    </source>
</reference>
<dbReference type="PANTHER" id="PTHR39186">
    <property type="entry name" value="DUF2071 FAMILY PROTEIN"/>
    <property type="match status" value="1"/>
</dbReference>
<name>A0A417YCX1_9BACI</name>
<dbReference type="OrthoDB" id="150993at2"/>
<comment type="caution">
    <text evidence="1">The sequence shown here is derived from an EMBL/GenBank/DDBJ whole genome shotgun (WGS) entry which is preliminary data.</text>
</comment>
<evidence type="ECO:0000313" key="2">
    <source>
        <dbReference type="Proteomes" id="UP000285456"/>
    </source>
</evidence>
<dbReference type="InterPro" id="IPR018644">
    <property type="entry name" value="DUF2071"/>
</dbReference>
<dbReference type="Pfam" id="PF09844">
    <property type="entry name" value="DUF2071"/>
    <property type="match status" value="1"/>
</dbReference>
<dbReference type="EMBL" id="QWEH01000013">
    <property type="protein sequence ID" value="RHW30465.1"/>
    <property type="molecule type" value="Genomic_DNA"/>
</dbReference>
<proteinExistence type="predicted"/>
<sequence>MLGEVTNLYQAILKSTKHREFPLPNRSWILTQRWHHLLFIHLPFPKDAIKAHLPEGLELDTYDGMAWISIIPFKVTGMRLRNMPAIPYLSAYLELNVRTYVKREGTSGVYFFSLDADKLLPVLGARMITLPYFHANMKMKKQKDLFYFESNRKSHSEYSFNGSYQPISKPYYPEKHSLSNWLLERYALWTYKYGVLFRGDIHHTPLEVHDAEVIIEKNTMLPFPFDDNGEIQLFHYASCKRVLIWPIRRVE</sequence>
<gene>
    <name evidence="1" type="ORF">D1B32_16655</name>
</gene>
<dbReference type="PANTHER" id="PTHR39186:SF1">
    <property type="entry name" value="DUF2071 DOMAIN-CONTAINING PROTEIN"/>
    <property type="match status" value="1"/>
</dbReference>